<evidence type="ECO:0000256" key="1">
    <source>
        <dbReference type="SAM" id="Phobius"/>
    </source>
</evidence>
<keyword evidence="1" id="KW-0472">Membrane</keyword>
<comment type="caution">
    <text evidence="3">The sequence shown here is derived from an EMBL/GenBank/DDBJ whole genome shotgun (WGS) entry which is preliminary data.</text>
</comment>
<dbReference type="STRING" id="1055723.SAMN05216293_2494"/>
<gene>
    <name evidence="2" type="ORF">SAMN04487891_104108</name>
    <name evidence="3" type="ORF">SAMN05216293_2494</name>
</gene>
<dbReference type="AlphaFoldDB" id="A0A1M6X9I8"/>
<dbReference type="Proteomes" id="UP000198940">
    <property type="component" value="Unassembled WGS sequence"/>
</dbReference>
<dbReference type="Proteomes" id="UP000184031">
    <property type="component" value="Unassembled WGS sequence"/>
</dbReference>
<evidence type="ECO:0008006" key="6">
    <source>
        <dbReference type="Google" id="ProtNLM"/>
    </source>
</evidence>
<dbReference type="OrthoDB" id="1039148at2"/>
<protein>
    <recommendedName>
        <fullName evidence="6">Bacteroides conjugative transposon TraK protein</fullName>
    </recommendedName>
</protein>
<dbReference type="RefSeq" id="WP_072880269.1">
    <property type="nucleotide sequence ID" value="NZ_FOKU01000004.1"/>
</dbReference>
<feature type="transmembrane region" description="Helical" evidence="1">
    <location>
        <begin position="17"/>
        <end position="38"/>
    </location>
</feature>
<sequence>MKTPFKNIQQQLRLNRWVVLSVVIVSGLVCIISVTIVAQMHRNILNSAFVVNGSGDVIPLQWIHERENLEVEALAHLEQFHRWFYEVDAANYGRHMEKALWLGDASVDALFRQKKADGFYNRLMQYSLVQKVERIDSKIDLATEPYRFETRTVFHINRGSVTDTYELSTSGKLMPVERHFPHNPHGLLIMDFFENSLRKIENNETTKK</sequence>
<keyword evidence="5" id="KW-1185">Reference proteome</keyword>
<reference evidence="3 4" key="1">
    <citation type="submission" date="2016-11" db="EMBL/GenBank/DDBJ databases">
        <authorList>
            <person name="Varghese N."/>
            <person name="Submissions S."/>
        </authorList>
    </citation>
    <scope>NUCLEOTIDE SEQUENCE [LARGE SCALE GENOMIC DNA]</scope>
    <source>
        <strain evidence="3 4">CGMCC 1.12174</strain>
        <strain evidence="2 5">DSM 26351</strain>
    </source>
</reference>
<proteinExistence type="predicted"/>
<organism evidence="3 4">
    <name type="scientific">Flagellimonas taeanensis</name>
    <dbReference type="NCBI Taxonomy" id="1005926"/>
    <lineage>
        <taxon>Bacteria</taxon>
        <taxon>Pseudomonadati</taxon>
        <taxon>Bacteroidota</taxon>
        <taxon>Flavobacteriia</taxon>
        <taxon>Flavobacteriales</taxon>
        <taxon>Flavobacteriaceae</taxon>
        <taxon>Flagellimonas</taxon>
    </lineage>
</organism>
<evidence type="ECO:0000313" key="2">
    <source>
        <dbReference type="EMBL" id="SFB96644.1"/>
    </source>
</evidence>
<name>A0A1M6X9I8_9FLAO</name>
<evidence type="ECO:0000313" key="4">
    <source>
        <dbReference type="Proteomes" id="UP000184031"/>
    </source>
</evidence>
<evidence type="ECO:0000313" key="3">
    <source>
        <dbReference type="EMBL" id="SHL02672.1"/>
    </source>
</evidence>
<dbReference type="EMBL" id="FRAT01000006">
    <property type="protein sequence ID" value="SHL02672.1"/>
    <property type="molecule type" value="Genomic_DNA"/>
</dbReference>
<keyword evidence="1" id="KW-0812">Transmembrane</keyword>
<evidence type="ECO:0000313" key="5">
    <source>
        <dbReference type="Proteomes" id="UP000198940"/>
    </source>
</evidence>
<dbReference type="EMBL" id="FOKU01000004">
    <property type="protein sequence ID" value="SFB96644.1"/>
    <property type="molecule type" value="Genomic_DNA"/>
</dbReference>
<accession>A0A1M6X9I8</accession>
<keyword evidence="1" id="KW-1133">Transmembrane helix</keyword>